<evidence type="ECO:0000256" key="5">
    <source>
        <dbReference type="ARBA" id="ARBA00022617"/>
    </source>
</evidence>
<protein>
    <submittedName>
        <fullName evidence="13">Cytochrome bd-type quinol oxidase, subunit 1</fullName>
        <ecNumber evidence="13">1.10.3.-</ecNumber>
    </submittedName>
</protein>
<dbReference type="PIRSF" id="PIRSF006446">
    <property type="entry name" value="Cyt_quinol_oxidase_1"/>
    <property type="match status" value="1"/>
</dbReference>
<proteinExistence type="inferred from homology"/>
<dbReference type="Pfam" id="PF01654">
    <property type="entry name" value="Cyt_bd_oxida_I"/>
    <property type="match status" value="2"/>
</dbReference>
<feature type="transmembrane region" description="Helical" evidence="12">
    <location>
        <begin position="26"/>
        <end position="50"/>
    </location>
</feature>
<feature type="transmembrane region" description="Helical" evidence="12">
    <location>
        <begin position="196"/>
        <end position="220"/>
    </location>
</feature>
<dbReference type="KEGG" id="ahm:TL08_20205"/>
<keyword evidence="13" id="KW-0560">Oxidoreductase</keyword>
<evidence type="ECO:0000256" key="7">
    <source>
        <dbReference type="ARBA" id="ARBA00022723"/>
    </source>
</evidence>
<evidence type="ECO:0000256" key="1">
    <source>
        <dbReference type="ARBA" id="ARBA00004651"/>
    </source>
</evidence>
<accession>A0AAC9N082</accession>
<feature type="transmembrane region" description="Helical" evidence="12">
    <location>
        <begin position="105"/>
        <end position="131"/>
    </location>
</feature>
<feature type="transmembrane region" description="Helical" evidence="12">
    <location>
        <begin position="303"/>
        <end position="326"/>
    </location>
</feature>
<evidence type="ECO:0000256" key="9">
    <source>
        <dbReference type="ARBA" id="ARBA00022989"/>
    </source>
</evidence>
<feature type="transmembrane region" description="Helical" evidence="12">
    <location>
        <begin position="338"/>
        <end position="357"/>
    </location>
</feature>
<evidence type="ECO:0000256" key="4">
    <source>
        <dbReference type="ARBA" id="ARBA00022475"/>
    </source>
</evidence>
<evidence type="ECO:0000313" key="14">
    <source>
        <dbReference type="Proteomes" id="UP000095210"/>
    </source>
</evidence>
<evidence type="ECO:0000256" key="2">
    <source>
        <dbReference type="ARBA" id="ARBA00009819"/>
    </source>
</evidence>
<keyword evidence="4 12" id="KW-1003">Cell membrane</keyword>
<name>A0AAC9N082_9PSEU</name>
<comment type="similarity">
    <text evidence="2 12">Belongs to the cytochrome ubiquinol oxidase subunit 1 family.</text>
</comment>
<comment type="subcellular location">
    <subcellularLocation>
        <location evidence="1">Cell membrane</location>
        <topology evidence="1">Multi-pass membrane protein</topology>
    </subcellularLocation>
</comment>
<evidence type="ECO:0000256" key="6">
    <source>
        <dbReference type="ARBA" id="ARBA00022692"/>
    </source>
</evidence>
<keyword evidence="7 12" id="KW-0479">Metal-binding</keyword>
<organism evidence="13 14">
    <name type="scientific">Actinoalloteichus hymeniacidonis</name>
    <dbReference type="NCBI Taxonomy" id="340345"/>
    <lineage>
        <taxon>Bacteria</taxon>
        <taxon>Bacillati</taxon>
        <taxon>Actinomycetota</taxon>
        <taxon>Actinomycetes</taxon>
        <taxon>Pseudonocardiales</taxon>
        <taxon>Pseudonocardiaceae</taxon>
        <taxon>Actinoalloteichus</taxon>
    </lineage>
</organism>
<feature type="transmembrane region" description="Helical" evidence="12">
    <location>
        <begin position="71"/>
        <end position="93"/>
    </location>
</feature>
<feature type="transmembrane region" description="Helical" evidence="12">
    <location>
        <begin position="232"/>
        <end position="256"/>
    </location>
</feature>
<keyword evidence="10 12" id="KW-0408">Iron</keyword>
<keyword evidence="11 12" id="KW-0472">Membrane</keyword>
<dbReference type="InterPro" id="IPR002585">
    <property type="entry name" value="Cyt-d_ubiquinol_oxidase_su_1"/>
</dbReference>
<dbReference type="GO" id="GO:0016682">
    <property type="term" value="F:oxidoreductase activity, acting on diphenols and related substances as donors, oxygen as acceptor"/>
    <property type="evidence" value="ECO:0007669"/>
    <property type="project" value="TreeGrafter"/>
</dbReference>
<evidence type="ECO:0000313" key="13">
    <source>
        <dbReference type="EMBL" id="AOS64832.1"/>
    </source>
</evidence>
<evidence type="ECO:0000256" key="10">
    <source>
        <dbReference type="ARBA" id="ARBA00023004"/>
    </source>
</evidence>
<keyword evidence="9 12" id="KW-1133">Transmembrane helix</keyword>
<evidence type="ECO:0000256" key="8">
    <source>
        <dbReference type="ARBA" id="ARBA00022982"/>
    </source>
</evidence>
<dbReference type="Proteomes" id="UP000095210">
    <property type="component" value="Chromosome"/>
</dbReference>
<keyword evidence="14" id="KW-1185">Reference proteome</keyword>
<dbReference type="PANTHER" id="PTHR30365">
    <property type="entry name" value="CYTOCHROME D UBIQUINOL OXIDASE"/>
    <property type="match status" value="1"/>
</dbReference>
<evidence type="ECO:0000256" key="11">
    <source>
        <dbReference type="ARBA" id="ARBA00023136"/>
    </source>
</evidence>
<gene>
    <name evidence="13" type="ORF">TL08_20205</name>
</gene>
<keyword evidence="8 12" id="KW-0249">Electron transport</keyword>
<dbReference type="GO" id="GO:0005886">
    <property type="term" value="C:plasma membrane"/>
    <property type="evidence" value="ECO:0007669"/>
    <property type="project" value="UniProtKB-SubCell"/>
</dbReference>
<dbReference type="GO" id="GO:0070069">
    <property type="term" value="C:cytochrome complex"/>
    <property type="evidence" value="ECO:0007669"/>
    <property type="project" value="UniProtKB-UniRule"/>
</dbReference>
<feature type="transmembrane region" description="Helical" evidence="12">
    <location>
        <begin position="389"/>
        <end position="407"/>
    </location>
</feature>
<evidence type="ECO:0000256" key="3">
    <source>
        <dbReference type="ARBA" id="ARBA00022448"/>
    </source>
</evidence>
<dbReference type="PANTHER" id="PTHR30365:SF15">
    <property type="entry name" value="CYTOCHROME BD UBIQUINOL OXIDASE SUBUNIT 1"/>
    <property type="match status" value="1"/>
</dbReference>
<keyword evidence="3 12" id="KW-0813">Transport</keyword>
<dbReference type="GO" id="GO:0019646">
    <property type="term" value="P:aerobic electron transport chain"/>
    <property type="evidence" value="ECO:0007669"/>
    <property type="project" value="InterPro"/>
</dbReference>
<keyword evidence="5 12" id="KW-0349">Heme</keyword>
<dbReference type="EMBL" id="CP014859">
    <property type="protein sequence ID" value="AOS64832.1"/>
    <property type="molecule type" value="Genomic_DNA"/>
</dbReference>
<dbReference type="GO" id="GO:0020037">
    <property type="term" value="F:heme binding"/>
    <property type="evidence" value="ECO:0007669"/>
    <property type="project" value="TreeGrafter"/>
</dbReference>
<dbReference type="AlphaFoldDB" id="A0AAC9N082"/>
<dbReference type="GO" id="GO:0046872">
    <property type="term" value="F:metal ion binding"/>
    <property type="evidence" value="ECO:0007669"/>
    <property type="project" value="UniProtKB-UniRule"/>
</dbReference>
<reference evidence="14" key="1">
    <citation type="submission" date="2016-03" db="EMBL/GenBank/DDBJ databases">
        <title>Complete genome sequence of the type strain Actinoalloteichus hymeniacidonis DSM 45092.</title>
        <authorList>
            <person name="Schaffert L."/>
            <person name="Albersmeier A."/>
            <person name="Winkler A."/>
            <person name="Kalinowski J."/>
            <person name="Zotchev S."/>
            <person name="Ruckert C."/>
        </authorList>
    </citation>
    <scope>NUCLEOTIDE SEQUENCE [LARGE SCALE GENOMIC DNA]</scope>
    <source>
        <strain evidence="14">HPA177(T) (DSM 45092(T))</strain>
    </source>
</reference>
<sequence length="437" mass="48058">MTTRAIPSADARPVSSETLDLARLQFAITAGAHFLFVALTLGLVTIVACLQTRATLTHSPIHWRMTRFWGQLYVINYAVGIVTGIVMEFQFGMNWSGLGHFAGNVFGAGLAMETLVAFFLESTFLGLWIFGWHRLNRWVHLALIWGITLTAYASAYWILVTNGFLQNPVGYRVEDGSLVLADLNALLTNHSAILPFFHILCGALVTGAFVMAGVSAFHLLRRTTEQEFFVRSLRIGVAVGLPALIFTASFGGMQFAPMGESQPAKLASYVGDQQELDRLEGELIGQFGPGEHLPPQEWVQTSATLMLASFGLMLMLSFGSALLMWFRPVVLRFRLWHVLLIAAIPMPFVAMLAGWVFREVGRQPWVVYGLLRVEEAVSPISSGAMRGSLIVFSVLFGLLVLVNYWLLARQAARGPDAVTLGSVPAETRRNPLPPATF</sequence>
<dbReference type="GO" id="GO:0009055">
    <property type="term" value="F:electron transfer activity"/>
    <property type="evidence" value="ECO:0007669"/>
    <property type="project" value="UniProtKB-UniRule"/>
</dbReference>
<feature type="transmembrane region" description="Helical" evidence="12">
    <location>
        <begin position="138"/>
        <end position="159"/>
    </location>
</feature>
<dbReference type="EC" id="1.10.3.-" evidence="13"/>
<keyword evidence="6 12" id="KW-0812">Transmembrane</keyword>
<evidence type="ECO:0000256" key="12">
    <source>
        <dbReference type="PIRNR" id="PIRNR006446"/>
    </source>
</evidence>